<dbReference type="Proteomes" id="UP001165960">
    <property type="component" value="Unassembled WGS sequence"/>
</dbReference>
<protein>
    <submittedName>
        <fullName evidence="1">Uncharacterized protein</fullName>
    </submittedName>
</protein>
<comment type="caution">
    <text evidence="1">The sequence shown here is derived from an EMBL/GenBank/DDBJ whole genome shotgun (WGS) entry which is preliminary data.</text>
</comment>
<sequence>MEVKPNNTYLIKGIGAWTELKRMHFDCLRLCKARTAQQNSRLPVPNAKLDQYQAHIPDTLKKIPKALPSSTPGVDVAGTSICAISNLIQDVVFGVSDFESQEKVK</sequence>
<dbReference type="EMBL" id="QTSX02005289">
    <property type="protein sequence ID" value="KAJ9059996.1"/>
    <property type="molecule type" value="Genomic_DNA"/>
</dbReference>
<accession>A0ACC2SCK5</accession>
<organism evidence="1 2">
    <name type="scientific">Entomophthora muscae</name>
    <dbReference type="NCBI Taxonomy" id="34485"/>
    <lineage>
        <taxon>Eukaryota</taxon>
        <taxon>Fungi</taxon>
        <taxon>Fungi incertae sedis</taxon>
        <taxon>Zoopagomycota</taxon>
        <taxon>Entomophthoromycotina</taxon>
        <taxon>Entomophthoromycetes</taxon>
        <taxon>Entomophthorales</taxon>
        <taxon>Entomophthoraceae</taxon>
        <taxon>Entomophthora</taxon>
    </lineage>
</organism>
<reference evidence="1" key="1">
    <citation type="submission" date="2022-04" db="EMBL/GenBank/DDBJ databases">
        <title>Genome of the entomopathogenic fungus Entomophthora muscae.</title>
        <authorList>
            <person name="Elya C."/>
            <person name="Lovett B.R."/>
            <person name="Lee E."/>
            <person name="Macias A.M."/>
            <person name="Hajek A.E."/>
            <person name="De Bivort B.L."/>
            <person name="Kasson M.T."/>
            <person name="De Fine Licht H.H."/>
            <person name="Stajich J.E."/>
        </authorList>
    </citation>
    <scope>NUCLEOTIDE SEQUENCE</scope>
    <source>
        <strain evidence="1">Berkeley</strain>
    </source>
</reference>
<proteinExistence type="predicted"/>
<name>A0ACC2SCK5_9FUNG</name>
<gene>
    <name evidence="1" type="ORF">DSO57_1035592</name>
</gene>
<evidence type="ECO:0000313" key="1">
    <source>
        <dbReference type="EMBL" id="KAJ9059996.1"/>
    </source>
</evidence>
<evidence type="ECO:0000313" key="2">
    <source>
        <dbReference type="Proteomes" id="UP001165960"/>
    </source>
</evidence>
<keyword evidence="2" id="KW-1185">Reference proteome</keyword>